<organism evidence="2 3">
    <name type="scientific">Candidatus Uhrbacteria bacterium RIFCSPHIGHO2_12_FULL_60_25</name>
    <dbReference type="NCBI Taxonomy" id="1802399"/>
    <lineage>
        <taxon>Bacteria</taxon>
        <taxon>Candidatus Uhriibacteriota</taxon>
    </lineage>
</organism>
<keyword evidence="1" id="KW-0812">Transmembrane</keyword>
<dbReference type="AlphaFoldDB" id="A0A1F7UIV3"/>
<dbReference type="EMBL" id="MGEH01000036">
    <property type="protein sequence ID" value="OGL78201.1"/>
    <property type="molecule type" value="Genomic_DNA"/>
</dbReference>
<dbReference type="STRING" id="1802399.A3E39_03015"/>
<evidence type="ECO:0000256" key="1">
    <source>
        <dbReference type="SAM" id="Phobius"/>
    </source>
</evidence>
<feature type="transmembrane region" description="Helical" evidence="1">
    <location>
        <begin position="150"/>
        <end position="167"/>
    </location>
</feature>
<dbReference type="Proteomes" id="UP000176603">
    <property type="component" value="Unassembled WGS sequence"/>
</dbReference>
<gene>
    <name evidence="2" type="ORF">A3E39_03015</name>
</gene>
<feature type="transmembrane region" description="Helical" evidence="1">
    <location>
        <begin position="15"/>
        <end position="32"/>
    </location>
</feature>
<reference evidence="2 3" key="1">
    <citation type="journal article" date="2016" name="Nat. Commun.">
        <title>Thousands of microbial genomes shed light on interconnected biogeochemical processes in an aquifer system.</title>
        <authorList>
            <person name="Anantharaman K."/>
            <person name="Brown C.T."/>
            <person name="Hug L.A."/>
            <person name="Sharon I."/>
            <person name="Castelle C.J."/>
            <person name="Probst A.J."/>
            <person name="Thomas B.C."/>
            <person name="Singh A."/>
            <person name="Wilkins M.J."/>
            <person name="Karaoz U."/>
            <person name="Brodie E.L."/>
            <person name="Williams K.H."/>
            <person name="Hubbard S.S."/>
            <person name="Banfield J.F."/>
        </authorList>
    </citation>
    <scope>NUCLEOTIDE SEQUENCE [LARGE SCALE GENOMIC DNA]</scope>
</reference>
<name>A0A1F7UIV3_9BACT</name>
<evidence type="ECO:0000313" key="2">
    <source>
        <dbReference type="EMBL" id="OGL78201.1"/>
    </source>
</evidence>
<keyword evidence="1" id="KW-1133">Transmembrane helix</keyword>
<feature type="transmembrane region" description="Helical" evidence="1">
    <location>
        <begin position="112"/>
        <end position="130"/>
    </location>
</feature>
<accession>A0A1F7UIV3</accession>
<feature type="transmembrane region" description="Helical" evidence="1">
    <location>
        <begin position="73"/>
        <end position="91"/>
    </location>
</feature>
<proteinExistence type="predicted"/>
<keyword evidence="1" id="KW-0472">Membrane</keyword>
<evidence type="ECO:0000313" key="3">
    <source>
        <dbReference type="Proteomes" id="UP000176603"/>
    </source>
</evidence>
<protein>
    <recommendedName>
        <fullName evidence="4">Colicin V production protein</fullName>
    </recommendedName>
</protein>
<feature type="transmembrane region" description="Helical" evidence="1">
    <location>
        <begin position="39"/>
        <end position="58"/>
    </location>
</feature>
<sequence>MQGFLAGINWATPNWDTFILLLFIIGALLYGLSLGRDRVIVILVSVYMALAVVANAPVLRDLNLLQLSLNDNYVLKIGFFLGMFVALFFLLSRSALLHTIGSAGAPGSWWQTIVFSVLQVGLLISITLTFIPQDVTNTLTPFTRDVFLSYWGRSAWLILPVVFMAIAPRPKSFHGSS</sequence>
<evidence type="ECO:0008006" key="4">
    <source>
        <dbReference type="Google" id="ProtNLM"/>
    </source>
</evidence>
<comment type="caution">
    <text evidence="2">The sequence shown here is derived from an EMBL/GenBank/DDBJ whole genome shotgun (WGS) entry which is preliminary data.</text>
</comment>